<evidence type="ECO:0000256" key="4">
    <source>
        <dbReference type="ARBA" id="ARBA00022840"/>
    </source>
</evidence>
<evidence type="ECO:0000256" key="6">
    <source>
        <dbReference type="HAMAP-Rule" id="MF_00944"/>
    </source>
</evidence>
<feature type="binding site" evidence="6">
    <location>
        <begin position="66"/>
        <end position="71"/>
    </location>
    <ligand>
        <name>ATP</name>
        <dbReference type="ChEBI" id="CHEBI:30616"/>
    </ligand>
</feature>
<comment type="caution">
    <text evidence="11">The sequence shown here is derived from an EMBL/GenBank/DDBJ whole genome shotgun (WGS) entry which is preliminary data.</text>
</comment>
<dbReference type="Proteomes" id="UP000059074">
    <property type="component" value="Unassembled WGS sequence"/>
</dbReference>
<dbReference type="InterPro" id="IPR004396">
    <property type="entry name" value="ATPase_YchF/OLA1"/>
</dbReference>
<dbReference type="PATRIC" id="fig|121290.4.peg.1847"/>
<dbReference type="FunFam" id="1.10.150.300:FF:000001">
    <property type="entry name" value="Ribosome-binding ATPase YchF"/>
    <property type="match status" value="1"/>
</dbReference>
<protein>
    <recommendedName>
        <fullName evidence="6">Ribosome-binding ATPase YchF</fullName>
    </recommendedName>
</protein>
<accession>A0A109B8M7</accession>
<dbReference type="GO" id="GO:0043023">
    <property type="term" value="F:ribosomal large subunit binding"/>
    <property type="evidence" value="ECO:0007669"/>
    <property type="project" value="UniProtKB-UniRule"/>
</dbReference>
<dbReference type="GO" id="GO:0016887">
    <property type="term" value="F:ATP hydrolysis activity"/>
    <property type="evidence" value="ECO:0007669"/>
    <property type="project" value="UniProtKB-UniRule"/>
</dbReference>
<dbReference type="InterPro" id="IPR012675">
    <property type="entry name" value="Beta-grasp_dom_sf"/>
</dbReference>
<evidence type="ECO:0000256" key="2">
    <source>
        <dbReference type="ARBA" id="ARBA00022723"/>
    </source>
</evidence>
<dbReference type="Pfam" id="PF06071">
    <property type="entry name" value="YchF-GTPase_C"/>
    <property type="match status" value="1"/>
</dbReference>
<keyword evidence="4 6" id="KW-0067">ATP-binding</keyword>
<evidence type="ECO:0000256" key="5">
    <source>
        <dbReference type="ARBA" id="ARBA00022842"/>
    </source>
</evidence>
<keyword evidence="5" id="KW-0460">Magnesium</keyword>
<keyword evidence="12" id="KW-1185">Reference proteome</keyword>
<feature type="region of interest" description="Disordered" evidence="8">
    <location>
        <begin position="1"/>
        <end position="22"/>
    </location>
</feature>
<dbReference type="GO" id="GO:0005525">
    <property type="term" value="F:GTP binding"/>
    <property type="evidence" value="ECO:0007669"/>
    <property type="project" value="InterPro"/>
</dbReference>
<dbReference type="CDD" id="cd01900">
    <property type="entry name" value="YchF"/>
    <property type="match status" value="1"/>
</dbReference>
<evidence type="ECO:0000256" key="3">
    <source>
        <dbReference type="ARBA" id="ARBA00022741"/>
    </source>
</evidence>
<keyword evidence="3 6" id="KW-0547">Nucleotide-binding</keyword>
<dbReference type="NCBIfam" id="TIGR00092">
    <property type="entry name" value="redox-regulated ATPase YchF"/>
    <property type="match status" value="1"/>
</dbReference>
<dbReference type="PROSITE" id="PS51880">
    <property type="entry name" value="TGS"/>
    <property type="match status" value="1"/>
</dbReference>
<dbReference type="InterPro" id="IPR012676">
    <property type="entry name" value="TGS-like"/>
</dbReference>
<dbReference type="AlphaFoldDB" id="A0A109B8M7"/>
<dbReference type="Pfam" id="PF01926">
    <property type="entry name" value="MMR_HSR1"/>
    <property type="match status" value="1"/>
</dbReference>
<evidence type="ECO:0000259" key="10">
    <source>
        <dbReference type="PROSITE" id="PS51880"/>
    </source>
</evidence>
<evidence type="ECO:0000256" key="7">
    <source>
        <dbReference type="SAM" id="Coils"/>
    </source>
</evidence>
<dbReference type="InterPro" id="IPR031167">
    <property type="entry name" value="G_OBG"/>
</dbReference>
<dbReference type="InterPro" id="IPR004095">
    <property type="entry name" value="TGS"/>
</dbReference>
<dbReference type="InterPro" id="IPR023192">
    <property type="entry name" value="TGS-like_dom_sf"/>
</dbReference>
<dbReference type="Gene3D" id="3.40.50.300">
    <property type="entry name" value="P-loop containing nucleotide triphosphate hydrolases"/>
    <property type="match status" value="1"/>
</dbReference>
<dbReference type="SUPFAM" id="SSF81271">
    <property type="entry name" value="TGS-like"/>
    <property type="match status" value="1"/>
</dbReference>
<dbReference type="GO" id="GO:0046872">
    <property type="term" value="F:metal ion binding"/>
    <property type="evidence" value="ECO:0007669"/>
    <property type="project" value="UniProtKB-KW"/>
</dbReference>
<dbReference type="InterPro" id="IPR041706">
    <property type="entry name" value="YchF_N"/>
</dbReference>
<feature type="domain" description="TGS" evidence="10">
    <location>
        <begin position="335"/>
        <end position="418"/>
    </location>
</feature>
<comment type="function">
    <text evidence="6">ATPase that binds to both the 70S ribosome and the 50S ribosomal subunit in a nucleotide-independent manner.</text>
</comment>
<dbReference type="Gene3D" id="3.10.20.30">
    <property type="match status" value="1"/>
</dbReference>
<feature type="domain" description="OBG-type G" evidence="9">
    <location>
        <begin position="57"/>
        <end position="313"/>
    </location>
</feature>
<organism evidence="11 12">
    <name type="scientific">Hyphomicrobium sulfonivorans</name>
    <dbReference type="NCBI Taxonomy" id="121290"/>
    <lineage>
        <taxon>Bacteria</taxon>
        <taxon>Pseudomonadati</taxon>
        <taxon>Pseudomonadota</taxon>
        <taxon>Alphaproteobacteria</taxon>
        <taxon>Hyphomicrobiales</taxon>
        <taxon>Hyphomicrobiaceae</taxon>
        <taxon>Hyphomicrobium</taxon>
    </lineage>
</organism>
<dbReference type="PROSITE" id="PS51710">
    <property type="entry name" value="G_OBG"/>
    <property type="match status" value="1"/>
</dbReference>
<comment type="cofactor">
    <cofactor evidence="1">
        <name>Mg(2+)</name>
        <dbReference type="ChEBI" id="CHEBI:18420"/>
    </cofactor>
</comment>
<dbReference type="PANTHER" id="PTHR23305:SF18">
    <property type="entry name" value="OBG-TYPE G DOMAIN-CONTAINING PROTEIN"/>
    <property type="match status" value="1"/>
</dbReference>
<evidence type="ECO:0000313" key="12">
    <source>
        <dbReference type="Proteomes" id="UP000059074"/>
    </source>
</evidence>
<dbReference type="PRINTS" id="PR00326">
    <property type="entry name" value="GTP1OBG"/>
</dbReference>
<feature type="coiled-coil region" evidence="7">
    <location>
        <begin position="185"/>
        <end position="212"/>
    </location>
</feature>
<evidence type="ECO:0000256" key="1">
    <source>
        <dbReference type="ARBA" id="ARBA00001946"/>
    </source>
</evidence>
<dbReference type="GO" id="GO:0005524">
    <property type="term" value="F:ATP binding"/>
    <property type="evidence" value="ECO:0007669"/>
    <property type="project" value="UniProtKB-UniRule"/>
</dbReference>
<dbReference type="InterPro" id="IPR013029">
    <property type="entry name" value="YchF_C"/>
</dbReference>
<reference evidence="11 12" key="1">
    <citation type="submission" date="2015-10" db="EMBL/GenBank/DDBJ databases">
        <title>Transcriptomic analysis of a linuron degrading triple-species bacterial consortium.</title>
        <authorList>
            <person name="Albers P."/>
        </authorList>
    </citation>
    <scope>NUCLEOTIDE SEQUENCE [LARGE SCALE GENOMIC DNA]</scope>
    <source>
        <strain evidence="11 12">WDL6</strain>
    </source>
</reference>
<dbReference type="PANTHER" id="PTHR23305">
    <property type="entry name" value="OBG GTPASE FAMILY"/>
    <property type="match status" value="1"/>
</dbReference>
<proteinExistence type="inferred from homology"/>
<dbReference type="EMBL" id="LMTR01000094">
    <property type="protein sequence ID" value="KWT64221.1"/>
    <property type="molecule type" value="Genomic_DNA"/>
</dbReference>
<dbReference type="FunFam" id="3.10.20.30:FF:000001">
    <property type="entry name" value="Ribosome-binding ATPase YchF"/>
    <property type="match status" value="1"/>
</dbReference>
<dbReference type="STRING" id="121290.APY04_3485"/>
<dbReference type="InterPro" id="IPR006073">
    <property type="entry name" value="GTP-bd"/>
</dbReference>
<keyword evidence="7" id="KW-0175">Coiled coil</keyword>
<dbReference type="InterPro" id="IPR027417">
    <property type="entry name" value="P-loop_NTPase"/>
</dbReference>
<evidence type="ECO:0000313" key="11">
    <source>
        <dbReference type="EMBL" id="KWT64221.1"/>
    </source>
</evidence>
<evidence type="ECO:0000256" key="8">
    <source>
        <dbReference type="SAM" id="MobiDB-lite"/>
    </source>
</evidence>
<dbReference type="Gene3D" id="1.10.150.300">
    <property type="entry name" value="TGS-like domain"/>
    <property type="match status" value="1"/>
</dbReference>
<dbReference type="CDD" id="cd04867">
    <property type="entry name" value="TGS_YchF_OLA1"/>
    <property type="match status" value="1"/>
</dbReference>
<keyword evidence="2" id="KW-0479">Metal-binding</keyword>
<comment type="similarity">
    <text evidence="6">Belongs to the TRAFAC class OBG-HflX-like GTPase superfamily. OBG GTPase family. YchF/OLA1 subfamily.</text>
</comment>
<evidence type="ECO:0000259" key="9">
    <source>
        <dbReference type="PROSITE" id="PS51710"/>
    </source>
</evidence>
<gene>
    <name evidence="6" type="primary">ychF</name>
    <name evidence="11" type="ORF">APY04_3485</name>
</gene>
<sequence>MGPQPLTHAANGPGIPRRPSPDKTLKPFRFWCNPKTAVAIRSIVLSAAPKAEASMGFKCGIVGLPNVGKSTLFNALTQTAAAEAANYPFCTIEPNVGEVGVPDERLDKLAAIAGSKQILPTRLTFVDIAGLVRGASKGEGLGNQFLGHIREVDAVAYVLRCFEDDDITHVENRIDPLADAEVVETELMLADLESLEKRRTNIEKKAKTGNDKEAKAQLSVIDKALEVLREGKPARVAAITPEEQPIMDGLQLLTSKPVLYVCNVDEGSAANGNSFSDVVAKRAAEEGAGCVVISAKIEAEFSSLSPEDRTEFLKELGLPEAGLNRLIRAGYSLLDLVTYFTVGPKEARAWTINRGTKAPQAAGVIHTDFEKGFIRAETIAYDDYVTLGGEVGAKEAGKMRLEGKEYVVKDGDVMHFRFAN</sequence>
<name>A0A109B8M7_HYPSL</name>
<dbReference type="SUPFAM" id="SSF52540">
    <property type="entry name" value="P-loop containing nucleoside triphosphate hydrolases"/>
    <property type="match status" value="1"/>
</dbReference>
<dbReference type="GO" id="GO:0005737">
    <property type="term" value="C:cytoplasm"/>
    <property type="evidence" value="ECO:0007669"/>
    <property type="project" value="TreeGrafter"/>
</dbReference>
<dbReference type="HAMAP" id="MF_00944">
    <property type="entry name" value="YchF_OLA1_ATPase"/>
    <property type="match status" value="1"/>
</dbReference>